<keyword evidence="1" id="KW-1133">Transmembrane helix</keyword>
<reference evidence="2" key="1">
    <citation type="submission" date="2022-12" db="EMBL/GenBank/DDBJ databases">
        <title>Polyphasic identification of a Novel Hot-Spring Cyanobacterium Ocullathermofonsia sinensis gen nov. sp. nov. and Genomic Insights on its Adaptations to the Thermal Habitat.</title>
        <authorList>
            <person name="Daroch M."/>
            <person name="Tang J."/>
            <person name="Jiang Y."/>
        </authorList>
    </citation>
    <scope>NUCLEOTIDE SEQUENCE</scope>
    <source>
        <strain evidence="2">PKUAC-SCTA174</strain>
    </source>
</reference>
<sequence length="118" mass="13713">MNTQVQSNVIFSISKIKLTETEQLKQIGEFMNPSDKISLQHHEQVRFVKKREISRLSGLSGVTLNKYRLSGTLSEDIHWVRVNVFTGFELMQNLFFLFLIGFIILMIRLLINEVSNLI</sequence>
<accession>A0A9E8ZGR8</accession>
<evidence type="ECO:0000313" key="3">
    <source>
        <dbReference type="Proteomes" id="UP001163152"/>
    </source>
</evidence>
<organism evidence="2 3">
    <name type="scientific">Thermocoleostomius sinensis A174</name>
    <dbReference type="NCBI Taxonomy" id="2016057"/>
    <lineage>
        <taxon>Bacteria</taxon>
        <taxon>Bacillati</taxon>
        <taxon>Cyanobacteriota</taxon>
        <taxon>Cyanophyceae</taxon>
        <taxon>Oculatellales</taxon>
        <taxon>Oculatellaceae</taxon>
        <taxon>Thermocoleostomius</taxon>
    </lineage>
</organism>
<evidence type="ECO:0000313" key="2">
    <source>
        <dbReference type="EMBL" id="WAL62466.1"/>
    </source>
</evidence>
<dbReference type="Proteomes" id="UP001163152">
    <property type="component" value="Chromosome"/>
</dbReference>
<name>A0A9E8ZGR8_9CYAN</name>
<proteinExistence type="predicted"/>
<dbReference type="AlphaFoldDB" id="A0A9E8ZGR8"/>
<protein>
    <submittedName>
        <fullName evidence="2">Uncharacterized protein</fullName>
    </submittedName>
</protein>
<dbReference type="KEGG" id="tsin:OXH18_10875"/>
<gene>
    <name evidence="2" type="ORF">OXH18_10875</name>
</gene>
<evidence type="ECO:0000256" key="1">
    <source>
        <dbReference type="SAM" id="Phobius"/>
    </source>
</evidence>
<dbReference type="RefSeq" id="WP_268612806.1">
    <property type="nucleotide sequence ID" value="NZ_CP113797.1"/>
</dbReference>
<keyword evidence="1" id="KW-0472">Membrane</keyword>
<dbReference type="EMBL" id="CP113797">
    <property type="protein sequence ID" value="WAL62466.1"/>
    <property type="molecule type" value="Genomic_DNA"/>
</dbReference>
<feature type="transmembrane region" description="Helical" evidence="1">
    <location>
        <begin position="90"/>
        <end position="111"/>
    </location>
</feature>
<keyword evidence="3" id="KW-1185">Reference proteome</keyword>
<keyword evidence="1" id="KW-0812">Transmembrane</keyword>